<gene>
    <name evidence="8" type="ORF">HQQ74_06710</name>
</gene>
<feature type="transmembrane region" description="Helical" evidence="7">
    <location>
        <begin position="187"/>
        <end position="208"/>
    </location>
</feature>
<evidence type="ECO:0000256" key="7">
    <source>
        <dbReference type="RuleBase" id="RU362048"/>
    </source>
</evidence>
<keyword evidence="4 7" id="KW-0812">Transmembrane</keyword>
<dbReference type="NCBIfam" id="TIGR00427">
    <property type="entry name" value="NAAT family transporter"/>
    <property type="match status" value="1"/>
</dbReference>
<dbReference type="InterPro" id="IPR002771">
    <property type="entry name" value="Multi_antbiot-R_MarC"/>
</dbReference>
<feature type="transmembrane region" description="Helical" evidence="7">
    <location>
        <begin position="59"/>
        <end position="78"/>
    </location>
</feature>
<comment type="subcellular location">
    <subcellularLocation>
        <location evidence="1 7">Cell membrane</location>
        <topology evidence="1 7">Multi-pass membrane protein</topology>
    </subcellularLocation>
</comment>
<dbReference type="Pfam" id="PF01914">
    <property type="entry name" value="MarC"/>
    <property type="match status" value="1"/>
</dbReference>
<protein>
    <recommendedName>
        <fullName evidence="7">UPF0056 membrane protein</fullName>
    </recommendedName>
</protein>
<dbReference type="PANTHER" id="PTHR33508">
    <property type="entry name" value="UPF0056 MEMBRANE PROTEIN YHCE"/>
    <property type="match status" value="1"/>
</dbReference>
<keyword evidence="6 7" id="KW-0472">Membrane</keyword>
<proteinExistence type="inferred from homology"/>
<comment type="caution">
    <text evidence="8">The sequence shown here is derived from an EMBL/GenBank/DDBJ whole genome shotgun (WGS) entry which is preliminary data.</text>
</comment>
<evidence type="ECO:0000313" key="9">
    <source>
        <dbReference type="Proteomes" id="UP000737555"/>
    </source>
</evidence>
<evidence type="ECO:0000313" key="8">
    <source>
        <dbReference type="EMBL" id="NQS78380.1"/>
    </source>
</evidence>
<feature type="transmembrane region" description="Helical" evidence="7">
    <location>
        <begin position="15"/>
        <end position="38"/>
    </location>
</feature>
<evidence type="ECO:0000256" key="2">
    <source>
        <dbReference type="ARBA" id="ARBA00009784"/>
    </source>
</evidence>
<evidence type="ECO:0000256" key="6">
    <source>
        <dbReference type="ARBA" id="ARBA00023136"/>
    </source>
</evidence>
<evidence type="ECO:0000256" key="4">
    <source>
        <dbReference type="ARBA" id="ARBA00022692"/>
    </source>
</evidence>
<comment type="similarity">
    <text evidence="2 7">Belongs to the UPF0056 (MarC) family.</text>
</comment>
<evidence type="ECO:0000256" key="5">
    <source>
        <dbReference type="ARBA" id="ARBA00022989"/>
    </source>
</evidence>
<keyword evidence="5 7" id="KW-1133">Transmembrane helix</keyword>
<name>A0A8T7H734_9EURY</name>
<dbReference type="EMBL" id="JABMJE010000082">
    <property type="protein sequence ID" value="NQS78380.1"/>
    <property type="molecule type" value="Genomic_DNA"/>
</dbReference>
<accession>A0A8T7H734</accession>
<dbReference type="AlphaFoldDB" id="A0A8T7H734"/>
<sequence>MAGVDLVASLAEFTAFSLVAVASIIAVMNPASTIVVYTALTEGMSGSERQKVINTSMKIAFIVLAFFALTGQLIFSIFNITVPAFQIAGGILLISVATGMLNTKGESYSPEELENIAVVPLAFPLSCGPGTITTVILLASGPEGVAGIIAVFAGIIVALAISYIGMLYGPTVFAYIGEEGLRVVPKLLAVIVLAIAIQFIINGISAAMPQLLGSIDLGGLV</sequence>
<feature type="transmembrane region" description="Helical" evidence="7">
    <location>
        <begin position="145"/>
        <end position="166"/>
    </location>
</feature>
<keyword evidence="3" id="KW-1003">Cell membrane</keyword>
<evidence type="ECO:0000256" key="1">
    <source>
        <dbReference type="ARBA" id="ARBA00004651"/>
    </source>
</evidence>
<feature type="transmembrane region" description="Helical" evidence="7">
    <location>
        <begin position="84"/>
        <end position="103"/>
    </location>
</feature>
<organism evidence="8 9">
    <name type="scientific">Methanoculleus bourgensis</name>
    <dbReference type="NCBI Taxonomy" id="83986"/>
    <lineage>
        <taxon>Archaea</taxon>
        <taxon>Methanobacteriati</taxon>
        <taxon>Methanobacteriota</taxon>
        <taxon>Stenosarchaea group</taxon>
        <taxon>Methanomicrobia</taxon>
        <taxon>Methanomicrobiales</taxon>
        <taxon>Methanomicrobiaceae</taxon>
        <taxon>Methanoculleus</taxon>
    </lineage>
</organism>
<feature type="transmembrane region" description="Helical" evidence="7">
    <location>
        <begin position="115"/>
        <end position="139"/>
    </location>
</feature>
<evidence type="ECO:0000256" key="3">
    <source>
        <dbReference type="ARBA" id="ARBA00022475"/>
    </source>
</evidence>
<dbReference type="PANTHER" id="PTHR33508:SF1">
    <property type="entry name" value="UPF0056 MEMBRANE PROTEIN YHCE"/>
    <property type="match status" value="1"/>
</dbReference>
<reference evidence="8" key="1">
    <citation type="submission" date="2020-05" db="EMBL/GenBank/DDBJ databases">
        <title>The first insight into the ecology of ammonia-tolerant syntrophic propionate oxidizing bacteria.</title>
        <authorList>
            <person name="Singh A."/>
            <person name="Schnurer A."/>
            <person name="Westerholm M."/>
        </authorList>
    </citation>
    <scope>NUCLEOTIDE SEQUENCE</scope>
    <source>
        <strain evidence="8">MAG54</strain>
    </source>
</reference>
<dbReference type="GO" id="GO:0005886">
    <property type="term" value="C:plasma membrane"/>
    <property type="evidence" value="ECO:0007669"/>
    <property type="project" value="UniProtKB-SubCell"/>
</dbReference>
<dbReference type="Proteomes" id="UP000737555">
    <property type="component" value="Unassembled WGS sequence"/>
</dbReference>